<dbReference type="EMBL" id="SRHY01000024">
    <property type="protein sequence ID" value="TFJ92335.1"/>
    <property type="molecule type" value="Genomic_DNA"/>
</dbReference>
<name>A0A4Y9AA49_9BACI</name>
<dbReference type="OrthoDB" id="2389280at2"/>
<dbReference type="InterPro" id="IPR024775">
    <property type="entry name" value="DinB-like"/>
</dbReference>
<dbReference type="InterPro" id="IPR034660">
    <property type="entry name" value="DinB/YfiT-like"/>
</dbReference>
<sequence length="185" mass="22458">MKSHYLSFYFQMIEHRRDAFYRYVTENVNDTWERPMPDKWSVGETIYHLVLMVRLVRKFSTFYLPVMTLYANLRKARPYKTETYNIYAEYSQMKKRPMKAPFVLMPPKNVSQKYHFTDIQQLLDSETARLKNKLSRMDERVAGQIYYPDPIAHYPNVIQSIHLLAIHEQHHFDLTRKYLQQQIVQ</sequence>
<organism evidence="2 3">
    <name type="scientific">Lentibacillus salicampi</name>
    <dbReference type="NCBI Taxonomy" id="175306"/>
    <lineage>
        <taxon>Bacteria</taxon>
        <taxon>Bacillati</taxon>
        <taxon>Bacillota</taxon>
        <taxon>Bacilli</taxon>
        <taxon>Bacillales</taxon>
        <taxon>Bacillaceae</taxon>
        <taxon>Lentibacillus</taxon>
    </lineage>
</organism>
<accession>A0A4Y9AA49</accession>
<keyword evidence="3" id="KW-1185">Reference proteome</keyword>
<comment type="caution">
    <text evidence="2">The sequence shown here is derived from an EMBL/GenBank/DDBJ whole genome shotgun (WGS) entry which is preliminary data.</text>
</comment>
<gene>
    <name evidence="2" type="ORF">E4U82_12840</name>
</gene>
<dbReference type="SUPFAM" id="SSF109854">
    <property type="entry name" value="DinB/YfiT-like putative metalloenzymes"/>
    <property type="match status" value="1"/>
</dbReference>
<evidence type="ECO:0000259" key="1">
    <source>
        <dbReference type="Pfam" id="PF12867"/>
    </source>
</evidence>
<dbReference type="Gene3D" id="1.20.120.450">
    <property type="entry name" value="dinb family like domain"/>
    <property type="match status" value="1"/>
</dbReference>
<dbReference type="Proteomes" id="UP000298484">
    <property type="component" value="Unassembled WGS sequence"/>
</dbReference>
<dbReference type="RefSeq" id="WP_135110571.1">
    <property type="nucleotide sequence ID" value="NZ_SRHY01000024.1"/>
</dbReference>
<proteinExistence type="predicted"/>
<evidence type="ECO:0000313" key="3">
    <source>
        <dbReference type="Proteomes" id="UP000298484"/>
    </source>
</evidence>
<dbReference type="AlphaFoldDB" id="A0A4Y9AA49"/>
<protein>
    <submittedName>
        <fullName evidence="2">DinB family protein</fullName>
    </submittedName>
</protein>
<dbReference type="Pfam" id="PF12867">
    <property type="entry name" value="DinB_2"/>
    <property type="match status" value="1"/>
</dbReference>
<reference evidence="2 3" key="1">
    <citation type="submission" date="2019-03" db="EMBL/GenBank/DDBJ databases">
        <title>Genome sequence of Lentibacillus salicampi ATCC BAA-719.</title>
        <authorList>
            <person name="Maclea K.S."/>
            <person name="Simoes Junior M."/>
        </authorList>
    </citation>
    <scope>NUCLEOTIDE SEQUENCE [LARGE SCALE GENOMIC DNA]</scope>
    <source>
        <strain evidence="2 3">ATCC BAA-719</strain>
    </source>
</reference>
<feature type="domain" description="DinB-like" evidence="1">
    <location>
        <begin position="33"/>
        <end position="172"/>
    </location>
</feature>
<evidence type="ECO:0000313" key="2">
    <source>
        <dbReference type="EMBL" id="TFJ92335.1"/>
    </source>
</evidence>